<dbReference type="Proteomes" id="UP001262889">
    <property type="component" value="Unassembled WGS sequence"/>
</dbReference>
<gene>
    <name evidence="1" type="ORF">RM553_18910</name>
</gene>
<dbReference type="RefSeq" id="WP_311536531.1">
    <property type="nucleotide sequence ID" value="NZ_JAVRHQ010000044.1"/>
</dbReference>
<evidence type="ECO:0000313" key="2">
    <source>
        <dbReference type="Proteomes" id="UP001262889"/>
    </source>
</evidence>
<protein>
    <recommendedName>
        <fullName evidence="3">DUF4296 domain-containing protein</fullName>
    </recommendedName>
</protein>
<dbReference type="EMBL" id="JAVRHQ010000044">
    <property type="protein sequence ID" value="MDT0644916.1"/>
    <property type="molecule type" value="Genomic_DNA"/>
</dbReference>
<comment type="caution">
    <text evidence="1">The sequence shown here is derived from an EMBL/GenBank/DDBJ whole genome shotgun (WGS) entry which is preliminary data.</text>
</comment>
<organism evidence="1 2">
    <name type="scientific">Autumnicola tepida</name>
    <dbReference type="NCBI Taxonomy" id="3075595"/>
    <lineage>
        <taxon>Bacteria</taxon>
        <taxon>Pseudomonadati</taxon>
        <taxon>Bacteroidota</taxon>
        <taxon>Flavobacteriia</taxon>
        <taxon>Flavobacteriales</taxon>
        <taxon>Flavobacteriaceae</taxon>
        <taxon>Autumnicola</taxon>
    </lineage>
</organism>
<accession>A0ABU3CEY4</accession>
<name>A0ABU3CEY4_9FLAO</name>
<dbReference type="PROSITE" id="PS51257">
    <property type="entry name" value="PROKAR_LIPOPROTEIN"/>
    <property type="match status" value="1"/>
</dbReference>
<keyword evidence="2" id="KW-1185">Reference proteome</keyword>
<reference evidence="1 2" key="1">
    <citation type="submission" date="2023-09" db="EMBL/GenBank/DDBJ databases">
        <authorList>
            <person name="Rey-Velasco X."/>
        </authorList>
    </citation>
    <scope>NUCLEOTIDE SEQUENCE [LARGE SCALE GENOMIC DNA]</scope>
    <source>
        <strain evidence="1 2">F363</strain>
    </source>
</reference>
<evidence type="ECO:0000313" key="1">
    <source>
        <dbReference type="EMBL" id="MDT0644916.1"/>
    </source>
</evidence>
<sequence>MKNKKYHFCGKIIITKCSSILIILTLVSVFSCAPVQYGFDARENSKFSTFDNLGIAKEDFIKQYGHPTNKGLYQETSAKKVEKLYYTEKIKDFLVTTEFIFENDNLKQMERVETRNNFQEIREQLEMIK</sequence>
<evidence type="ECO:0008006" key="3">
    <source>
        <dbReference type="Google" id="ProtNLM"/>
    </source>
</evidence>
<proteinExistence type="predicted"/>